<keyword evidence="2" id="KW-1185">Reference proteome</keyword>
<comment type="caution">
    <text evidence="1">The sequence shown here is derived from an EMBL/GenBank/DDBJ whole genome shotgun (WGS) entry which is preliminary data.</text>
</comment>
<sequence length="437" mass="49914">MWDEIIPDMPTEESKPYCICVELASEETYRKVFRRYPNMRYQVGRACAAAGYDTLYFELDLLPDVSVAEEAREANNPGSKRIFDSIMSQPVRYAVMNDYTRTINVSDPQPGACLNADTAIRASLLPDYEGDQTEDMSDPHYFDIDEDLGPNGFHAGPRNMDHQVLPPDFEYLLWSPLPRDLPTTRKDPLIVMAAYEANLDRYLRLRRPVMVAGEEYAVIRGIYHNTTFAKWWSLHAPLNGCWTIELAITARFIMNNDLSRISPDAPDEYCADDVPDMSSFRVAQACIAANYQDTYDALDPDPHRITYQQARQSHNPHYVRHIERRNAESGVKLDTELLRLDCMTTPDKEPSSLVIEPEIRACWGAVVKFHEGGIYPRDTCINVASWEHTICVPEELKRHIRAEGGVLYPESVGLKKWKAAIARRRAGESQKSRENTM</sequence>
<name>A0A8H6JQZ7_9PEZI</name>
<gene>
    <name evidence="1" type="ORF">CSOJ01_02369</name>
</gene>
<organism evidence="1 2">
    <name type="scientific">Colletotrichum sojae</name>
    <dbReference type="NCBI Taxonomy" id="2175907"/>
    <lineage>
        <taxon>Eukaryota</taxon>
        <taxon>Fungi</taxon>
        <taxon>Dikarya</taxon>
        <taxon>Ascomycota</taxon>
        <taxon>Pezizomycotina</taxon>
        <taxon>Sordariomycetes</taxon>
        <taxon>Hypocreomycetidae</taxon>
        <taxon>Glomerellales</taxon>
        <taxon>Glomerellaceae</taxon>
        <taxon>Colletotrichum</taxon>
        <taxon>Colletotrichum orchidearum species complex</taxon>
    </lineage>
</organism>
<dbReference type="Proteomes" id="UP000652219">
    <property type="component" value="Unassembled WGS sequence"/>
</dbReference>
<protein>
    <submittedName>
        <fullName evidence="1">Uncharacterized protein</fullName>
    </submittedName>
</protein>
<dbReference type="EMBL" id="WIGN01000021">
    <property type="protein sequence ID" value="KAF6817447.1"/>
    <property type="molecule type" value="Genomic_DNA"/>
</dbReference>
<accession>A0A8H6JQZ7</accession>
<proteinExistence type="predicted"/>
<dbReference type="AlphaFoldDB" id="A0A8H6JQZ7"/>
<evidence type="ECO:0000313" key="2">
    <source>
        <dbReference type="Proteomes" id="UP000652219"/>
    </source>
</evidence>
<reference evidence="1 2" key="1">
    <citation type="journal article" date="2020" name="Phytopathology">
        <title>Genome Sequence Resources of Colletotrichum truncatum, C. plurivorum, C. musicola, and C. sojae: Four Species Pathogenic to Soybean (Glycine max).</title>
        <authorList>
            <person name="Rogerio F."/>
            <person name="Boufleur T.R."/>
            <person name="Ciampi-Guillardi M."/>
            <person name="Sukno S.A."/>
            <person name="Thon M.R."/>
            <person name="Massola Junior N.S."/>
            <person name="Baroncelli R."/>
        </authorList>
    </citation>
    <scope>NUCLEOTIDE SEQUENCE [LARGE SCALE GENOMIC DNA]</scope>
    <source>
        <strain evidence="1 2">LFN0009</strain>
    </source>
</reference>
<evidence type="ECO:0000313" key="1">
    <source>
        <dbReference type="EMBL" id="KAF6817447.1"/>
    </source>
</evidence>